<feature type="region of interest" description="Disordered" evidence="1">
    <location>
        <begin position="230"/>
        <end position="268"/>
    </location>
</feature>
<dbReference type="AlphaFoldDB" id="A0A2H3ARB2"/>
<feature type="compositionally biased region" description="Pro residues" evidence="1">
    <location>
        <begin position="148"/>
        <end position="162"/>
    </location>
</feature>
<proteinExistence type="predicted"/>
<feature type="compositionally biased region" description="Polar residues" evidence="1">
    <location>
        <begin position="257"/>
        <end position="268"/>
    </location>
</feature>
<name>A0A2H3ARB2_9AGAR</name>
<dbReference type="EMBL" id="KZ293477">
    <property type="protein sequence ID" value="PBK61321.1"/>
    <property type="molecule type" value="Genomic_DNA"/>
</dbReference>
<gene>
    <name evidence="2" type="ORF">ARMSODRAFT_1025838</name>
</gene>
<evidence type="ECO:0000256" key="1">
    <source>
        <dbReference type="SAM" id="MobiDB-lite"/>
    </source>
</evidence>
<evidence type="ECO:0000313" key="2">
    <source>
        <dbReference type="EMBL" id="PBK61321.1"/>
    </source>
</evidence>
<feature type="compositionally biased region" description="Basic and acidic residues" evidence="1">
    <location>
        <begin position="244"/>
        <end position="254"/>
    </location>
</feature>
<keyword evidence="3" id="KW-1185">Reference proteome</keyword>
<organism evidence="2 3">
    <name type="scientific">Armillaria solidipes</name>
    <dbReference type="NCBI Taxonomy" id="1076256"/>
    <lineage>
        <taxon>Eukaryota</taxon>
        <taxon>Fungi</taxon>
        <taxon>Dikarya</taxon>
        <taxon>Basidiomycota</taxon>
        <taxon>Agaricomycotina</taxon>
        <taxon>Agaricomycetes</taxon>
        <taxon>Agaricomycetidae</taxon>
        <taxon>Agaricales</taxon>
        <taxon>Marasmiineae</taxon>
        <taxon>Physalacriaceae</taxon>
        <taxon>Armillaria</taxon>
    </lineage>
</organism>
<accession>A0A2H3ARB2</accession>
<feature type="region of interest" description="Disordered" evidence="1">
    <location>
        <begin position="83"/>
        <end position="166"/>
    </location>
</feature>
<protein>
    <submittedName>
        <fullName evidence="2">Uncharacterized protein</fullName>
    </submittedName>
</protein>
<dbReference type="Proteomes" id="UP000218334">
    <property type="component" value="Unassembled WGS sequence"/>
</dbReference>
<feature type="region of interest" description="Disordered" evidence="1">
    <location>
        <begin position="720"/>
        <end position="759"/>
    </location>
</feature>
<feature type="compositionally biased region" description="Basic and acidic residues" evidence="1">
    <location>
        <begin position="720"/>
        <end position="731"/>
    </location>
</feature>
<reference evidence="3" key="1">
    <citation type="journal article" date="2017" name="Nat. Ecol. Evol.">
        <title>Genome expansion and lineage-specific genetic innovations in the forest pathogenic fungi Armillaria.</title>
        <authorList>
            <person name="Sipos G."/>
            <person name="Prasanna A.N."/>
            <person name="Walter M.C."/>
            <person name="O'Connor E."/>
            <person name="Balint B."/>
            <person name="Krizsan K."/>
            <person name="Kiss B."/>
            <person name="Hess J."/>
            <person name="Varga T."/>
            <person name="Slot J."/>
            <person name="Riley R."/>
            <person name="Boka B."/>
            <person name="Rigling D."/>
            <person name="Barry K."/>
            <person name="Lee J."/>
            <person name="Mihaltcheva S."/>
            <person name="LaButti K."/>
            <person name="Lipzen A."/>
            <person name="Waldron R."/>
            <person name="Moloney N.M."/>
            <person name="Sperisen C."/>
            <person name="Kredics L."/>
            <person name="Vagvoelgyi C."/>
            <person name="Patrignani A."/>
            <person name="Fitzpatrick D."/>
            <person name="Nagy I."/>
            <person name="Doyle S."/>
            <person name="Anderson J.B."/>
            <person name="Grigoriev I.V."/>
            <person name="Gueldener U."/>
            <person name="Muensterkoetter M."/>
            <person name="Nagy L.G."/>
        </authorList>
    </citation>
    <scope>NUCLEOTIDE SEQUENCE [LARGE SCALE GENOMIC DNA]</scope>
    <source>
        <strain evidence="3">28-4</strain>
    </source>
</reference>
<sequence length="927" mass="103706">MSDQFTQDFLRQIPPHKLKFLVAWMLNQQQKTARKFKPVDVDVLVAKVKDVNVDWQQLETSMDPATIAVSHWLSRPENARYIPESLRTPPSSLTTLPDTSPPPVHPLEEAPKAPSVEAPTSPPPFIVPSLTQSSLPRESPLVRFDSPFQPPQPASTPPPLPPSRQCTPLSKSADAFCLSQPTRLSSIDLDDPLGDISFLLQADIVAATGGQDDVFGILSEAVQAQSDLLPHGGEQISLPLETSEEMRPEGRSDEVQESSQDNFCTDDVSTSSELESDWLESDWSMDIDLNLDGEVNGEVAQVDGLANSDEIVFEEEEEEGQYTDWSHVPLSISGPSESAPIQRKKALITTLAICLFHPTVTVCRLTESGGVQSHKLPVFSKSLRSLSAVVPSAPRELHEYTYIDMAIPLGLLGNWATLVPSDGEQLVFLLQQRPVGWAQWNPETSAFCWTTPFMPNTEELVIMTWLPLEQTGPSAYQLDVAFNIHSNAWLMEQKFEYYETTEGPLENGTRDVFVHPNTESVPLLQPGHIHASALPVTIHLKDQRFPELLIHHLQVDGWLFHQGAFYARLQPLARAIARDIGLQDLADKDRAVMLLPRMVGRGTTQLYVGYLGMDADTGIWKAGGPAFLQDKNPFVGMPVSPGNDGFYFHCRLSITPVDFVREFHRMEATEHGPKMQHFQRITDSVWLIPYELGDHCVCDHDHGKNDTPTIWPVVVGPSHRQAEVDNDKAPARDAAPSEPPKKPNATQSRASQKSRKLSTEDTDRIVGLFLEKSDFRNLEALQGAWDRKIRQGMPIRQTLAFSEGIWSVIQAWLIGQFPTRDVVGLEYYDVEVTMAHWEKFFGCSHAWFSQIRDIGRYVDKEGVDAAELRLKEEASFIDPVFTKGRNKDTQRWHGAGRIVEKLRGLYGALDPITKERKANPRPYGRDS</sequence>
<feature type="compositionally biased region" description="Low complexity" evidence="1">
    <location>
        <begin position="83"/>
        <end position="98"/>
    </location>
</feature>
<evidence type="ECO:0000313" key="3">
    <source>
        <dbReference type="Proteomes" id="UP000218334"/>
    </source>
</evidence>